<gene>
    <name evidence="8" type="ORF">Cni_G06521</name>
</gene>
<protein>
    <recommendedName>
        <fullName evidence="7">Bicarbonate transporter-like transmembrane domain-containing protein</fullName>
    </recommendedName>
</protein>
<dbReference type="GO" id="GO:0005886">
    <property type="term" value="C:plasma membrane"/>
    <property type="evidence" value="ECO:0007669"/>
    <property type="project" value="TreeGrafter"/>
</dbReference>
<keyword evidence="3 6" id="KW-0812">Transmembrane</keyword>
<evidence type="ECO:0000256" key="4">
    <source>
        <dbReference type="ARBA" id="ARBA00022989"/>
    </source>
</evidence>
<keyword evidence="5 6" id="KW-0472">Membrane</keyword>
<feature type="transmembrane region" description="Helical" evidence="6">
    <location>
        <begin position="20"/>
        <end position="42"/>
    </location>
</feature>
<feature type="domain" description="Bicarbonate transporter-like transmembrane" evidence="7">
    <location>
        <begin position="20"/>
        <end position="84"/>
    </location>
</feature>
<dbReference type="PANTHER" id="PTHR11453:SF40">
    <property type="entry name" value="BORON TRANSPORTER 4-RELATED"/>
    <property type="match status" value="1"/>
</dbReference>
<dbReference type="EMBL" id="CP136891">
    <property type="protein sequence ID" value="WOK97813.1"/>
    <property type="molecule type" value="Genomic_DNA"/>
</dbReference>
<dbReference type="Proteomes" id="UP001327560">
    <property type="component" value="Chromosome 2"/>
</dbReference>
<evidence type="ECO:0000259" key="7">
    <source>
        <dbReference type="Pfam" id="PF00955"/>
    </source>
</evidence>
<comment type="subcellular location">
    <subcellularLocation>
        <location evidence="1">Membrane</location>
        <topology evidence="1">Multi-pass membrane protein</topology>
    </subcellularLocation>
</comment>
<sequence length="161" mass="18379">MYAYLYSFAKHREDLGQRLYLAWAGWVVCIWTATMLFLLAIFNASATISRFTRVAGELFGMLITVLFFQEAIKGIVSEFRKPKGEGQDEVINQFQWLYTNGLLGCVRGFIADYGVPLMVLVWTAMSYAVPAEVPSGVPRRLFSPLSWEPKSFPTGLWQRYN</sequence>
<dbReference type="AlphaFoldDB" id="A0AAQ3JYN6"/>
<dbReference type="GO" id="GO:0005452">
    <property type="term" value="F:solute:inorganic anion antiporter activity"/>
    <property type="evidence" value="ECO:0007669"/>
    <property type="project" value="InterPro"/>
</dbReference>
<evidence type="ECO:0000313" key="8">
    <source>
        <dbReference type="EMBL" id="WOK97813.1"/>
    </source>
</evidence>
<evidence type="ECO:0000313" key="9">
    <source>
        <dbReference type="Proteomes" id="UP001327560"/>
    </source>
</evidence>
<proteinExistence type="inferred from homology"/>
<dbReference type="PANTHER" id="PTHR11453">
    <property type="entry name" value="ANION EXCHANGE PROTEIN"/>
    <property type="match status" value="1"/>
</dbReference>
<organism evidence="8 9">
    <name type="scientific">Canna indica</name>
    <name type="common">Indian-shot</name>
    <dbReference type="NCBI Taxonomy" id="4628"/>
    <lineage>
        <taxon>Eukaryota</taxon>
        <taxon>Viridiplantae</taxon>
        <taxon>Streptophyta</taxon>
        <taxon>Embryophyta</taxon>
        <taxon>Tracheophyta</taxon>
        <taxon>Spermatophyta</taxon>
        <taxon>Magnoliopsida</taxon>
        <taxon>Liliopsida</taxon>
        <taxon>Zingiberales</taxon>
        <taxon>Cannaceae</taxon>
        <taxon>Canna</taxon>
    </lineage>
</organism>
<dbReference type="InterPro" id="IPR003020">
    <property type="entry name" value="HCO3_transpt_euk"/>
</dbReference>
<keyword evidence="9" id="KW-1185">Reference proteome</keyword>
<comment type="similarity">
    <text evidence="2">Belongs to the anion exchanger (TC 2.A.31.3) family.</text>
</comment>
<accession>A0AAQ3JYN6</accession>
<evidence type="ECO:0000256" key="6">
    <source>
        <dbReference type="SAM" id="Phobius"/>
    </source>
</evidence>
<evidence type="ECO:0000256" key="3">
    <source>
        <dbReference type="ARBA" id="ARBA00022692"/>
    </source>
</evidence>
<keyword evidence="4 6" id="KW-1133">Transmembrane helix</keyword>
<dbReference type="GO" id="GO:0006820">
    <property type="term" value="P:monoatomic anion transport"/>
    <property type="evidence" value="ECO:0007669"/>
    <property type="project" value="InterPro"/>
</dbReference>
<dbReference type="GO" id="GO:0050801">
    <property type="term" value="P:monoatomic ion homeostasis"/>
    <property type="evidence" value="ECO:0007669"/>
    <property type="project" value="TreeGrafter"/>
</dbReference>
<dbReference type="InterPro" id="IPR011531">
    <property type="entry name" value="HCO3_transpt-like_TM_dom"/>
</dbReference>
<reference evidence="8 9" key="1">
    <citation type="submission" date="2023-10" db="EMBL/GenBank/DDBJ databases">
        <title>Chromosome-scale genome assembly provides insights into flower coloration mechanisms of Canna indica.</title>
        <authorList>
            <person name="Li C."/>
        </authorList>
    </citation>
    <scope>NUCLEOTIDE SEQUENCE [LARGE SCALE GENOMIC DNA]</scope>
    <source>
        <tissue evidence="8">Flower</tissue>
    </source>
</reference>
<name>A0AAQ3JYN6_9LILI</name>
<dbReference type="Pfam" id="PF00955">
    <property type="entry name" value="HCO3_cotransp"/>
    <property type="match status" value="1"/>
</dbReference>
<evidence type="ECO:0000256" key="5">
    <source>
        <dbReference type="ARBA" id="ARBA00023136"/>
    </source>
</evidence>
<evidence type="ECO:0000256" key="1">
    <source>
        <dbReference type="ARBA" id="ARBA00004141"/>
    </source>
</evidence>
<evidence type="ECO:0000256" key="2">
    <source>
        <dbReference type="ARBA" id="ARBA00006262"/>
    </source>
</evidence>